<organism evidence="1 2">
    <name type="scientific">Xylaria curta</name>
    <dbReference type="NCBI Taxonomy" id="42375"/>
    <lineage>
        <taxon>Eukaryota</taxon>
        <taxon>Fungi</taxon>
        <taxon>Dikarya</taxon>
        <taxon>Ascomycota</taxon>
        <taxon>Pezizomycotina</taxon>
        <taxon>Sordariomycetes</taxon>
        <taxon>Xylariomycetidae</taxon>
        <taxon>Xylariales</taxon>
        <taxon>Xylariaceae</taxon>
        <taxon>Xylaria</taxon>
    </lineage>
</organism>
<gene>
    <name evidence="1" type="ORF">NUW58_g6557</name>
</gene>
<comment type="caution">
    <text evidence="1">The sequence shown here is derived from an EMBL/GenBank/DDBJ whole genome shotgun (WGS) entry which is preliminary data.</text>
</comment>
<dbReference type="Proteomes" id="UP001143856">
    <property type="component" value="Unassembled WGS sequence"/>
</dbReference>
<reference evidence="1" key="1">
    <citation type="submission" date="2022-10" db="EMBL/GenBank/DDBJ databases">
        <title>Genome Sequence of Xylaria curta.</title>
        <authorList>
            <person name="Buettner E."/>
        </authorList>
    </citation>
    <scope>NUCLEOTIDE SEQUENCE</scope>
    <source>
        <strain evidence="1">Babe10</strain>
    </source>
</reference>
<accession>A0ACC1NTY0</accession>
<evidence type="ECO:0000313" key="1">
    <source>
        <dbReference type="EMBL" id="KAJ2981941.1"/>
    </source>
</evidence>
<sequence>MAPYSDDKAQYAPVSGRDSESVDGEPQLLIVDSLWRRRFYHLFITTVILAVLALGQAAYMINKSYCPSLIPHGVTAPYVPLKLNYVNRVLKEDPDTHRFIGKPRPEMDKAWHDLLNGTLIRFSEEELKLAGNAKSIAHKDGGYVGGLAISHSLHCLKRIKQYIHPEYYYPGEQDWKELDWHFDHCLEAIRQEILCAGSAEVYTLKWMPASDEKPSVTVPQPRMCVDWEALHSWMQGRAALYDDMVKPTHLRPEHSEGSHEKPLFILQLELAAVPRPTTLARFIFRGPWRRNAFAIGTARFPHPVLINQPHRSTVYGRISNDDALPTLVDSTTTFRFLRPDQPPLRPSATPHRPRNMANIRYDTPASLIAGTVVLWVLATAALALRFYSRLWKGQKFITSDWLILVTAIFGTGLTVLELYAIATKALAYPLGQSIEEQTNDVDRLNRSKYVEFNFLLLGVLGIGFLKLSVCFLYWDLFAKHKCRHFIIFWMVVIVIWTAAFFIELFAECRDHFLALFAQPQDYAQHCGASIPAGWALGGTDIATDIVTLLIPVPIILGLNMSRNLKLLTLLTFSIGILTVAASTVKAYIYITATLNRYDDDAILTLTGISIWNLAEVQIGTIAACSPTLRAILVHMMASPSLVNLLSSFRRTTGQAISEHPSHNAKVEGGSEERLGRRSTNGQSDIERDAGASHPGYQLESRVQ</sequence>
<name>A0ACC1NTY0_9PEZI</name>
<evidence type="ECO:0000313" key="2">
    <source>
        <dbReference type="Proteomes" id="UP001143856"/>
    </source>
</evidence>
<proteinExistence type="predicted"/>
<protein>
    <submittedName>
        <fullName evidence="1">Uncharacterized protein</fullName>
    </submittedName>
</protein>
<dbReference type="EMBL" id="JAPDGR010001506">
    <property type="protein sequence ID" value="KAJ2981941.1"/>
    <property type="molecule type" value="Genomic_DNA"/>
</dbReference>
<keyword evidence="2" id="KW-1185">Reference proteome</keyword>